<accession>A0A2J8TMR9</accession>
<reference evidence="3" key="1">
    <citation type="submission" date="2017-12" db="EMBL/GenBank/DDBJ databases">
        <title>High-resolution comparative analysis of great ape genomes.</title>
        <authorList>
            <person name="Pollen A."/>
            <person name="Hastie A."/>
            <person name="Hormozdiari F."/>
            <person name="Dougherty M."/>
            <person name="Liu R."/>
            <person name="Chaisson M."/>
            <person name="Hoppe E."/>
            <person name="Hill C."/>
            <person name="Pang A."/>
            <person name="Hillier L."/>
            <person name="Baker C."/>
            <person name="Armstrong J."/>
            <person name="Shendure J."/>
            <person name="Paten B."/>
            <person name="Wilson R."/>
            <person name="Chao H."/>
            <person name="Schneider V."/>
            <person name="Ventura M."/>
            <person name="Kronenberg Z."/>
            <person name="Murali S."/>
            <person name="Gordon D."/>
            <person name="Cantsilieris S."/>
            <person name="Munson K."/>
            <person name="Nelson B."/>
            <person name="Raja A."/>
            <person name="Underwood J."/>
            <person name="Diekhans M."/>
            <person name="Fiddes I."/>
            <person name="Haussler D."/>
            <person name="Eichler E."/>
        </authorList>
    </citation>
    <scope>NUCLEOTIDE SEQUENCE [LARGE SCALE GENOMIC DNA]</scope>
    <source>
        <strain evidence="3">Susie</strain>
    </source>
</reference>
<evidence type="ECO:0000256" key="2">
    <source>
        <dbReference type="SAM" id="Phobius"/>
    </source>
</evidence>
<sequence>LDAAHIAAAIFLPLVAMVLLVGGVYFYFSRRRRHQSLKKLCPSPPVMPTMAYFLGVIAHLGPFIGPMSGGIYLWAEHSWSTSINSQHPEPPHALDQPGTHE</sequence>
<feature type="non-terminal residue" evidence="3">
    <location>
        <position position="1"/>
    </location>
</feature>
<organism evidence="3">
    <name type="scientific">Pongo abelii</name>
    <name type="common">Sumatran orangutan</name>
    <name type="synonym">Pongo pygmaeus abelii</name>
    <dbReference type="NCBI Taxonomy" id="9601"/>
    <lineage>
        <taxon>Eukaryota</taxon>
        <taxon>Metazoa</taxon>
        <taxon>Chordata</taxon>
        <taxon>Craniata</taxon>
        <taxon>Vertebrata</taxon>
        <taxon>Euteleostomi</taxon>
        <taxon>Mammalia</taxon>
        <taxon>Eutheria</taxon>
        <taxon>Euarchontoglires</taxon>
        <taxon>Primates</taxon>
        <taxon>Haplorrhini</taxon>
        <taxon>Catarrhini</taxon>
        <taxon>Hominidae</taxon>
        <taxon>Pongo</taxon>
    </lineage>
</organism>
<evidence type="ECO:0000256" key="1">
    <source>
        <dbReference type="SAM" id="MobiDB-lite"/>
    </source>
</evidence>
<dbReference type="EMBL" id="NDHI03003489">
    <property type="protein sequence ID" value="PNJ34332.1"/>
    <property type="molecule type" value="Genomic_DNA"/>
</dbReference>
<name>A0A2J8TMR9_PONAB</name>
<feature type="transmembrane region" description="Helical" evidence="2">
    <location>
        <begin position="6"/>
        <end position="28"/>
    </location>
</feature>
<protein>
    <submittedName>
        <fullName evidence="3">SEZ6 isoform 6</fullName>
    </submittedName>
</protein>
<keyword evidence="2" id="KW-1133">Transmembrane helix</keyword>
<keyword evidence="2" id="KW-0472">Membrane</keyword>
<feature type="non-terminal residue" evidence="3">
    <location>
        <position position="101"/>
    </location>
</feature>
<gene>
    <name evidence="3" type="ORF">CR201_G0033553</name>
</gene>
<feature type="transmembrane region" description="Helical" evidence="2">
    <location>
        <begin position="49"/>
        <end position="75"/>
    </location>
</feature>
<feature type="region of interest" description="Disordered" evidence="1">
    <location>
        <begin position="82"/>
        <end position="101"/>
    </location>
</feature>
<keyword evidence="2" id="KW-0812">Transmembrane</keyword>
<evidence type="ECO:0000313" key="3">
    <source>
        <dbReference type="EMBL" id="PNJ34332.1"/>
    </source>
</evidence>
<dbReference type="AlphaFoldDB" id="A0A2J8TMR9"/>
<proteinExistence type="predicted"/>
<comment type="caution">
    <text evidence="3">The sequence shown here is derived from an EMBL/GenBank/DDBJ whole genome shotgun (WGS) entry which is preliminary data.</text>
</comment>